<dbReference type="AlphaFoldDB" id="A0AAV6VIB5"/>
<evidence type="ECO:0000256" key="1">
    <source>
        <dbReference type="ARBA" id="ARBA00007374"/>
    </source>
</evidence>
<dbReference type="InterPro" id="IPR038286">
    <property type="entry name" value="IPK_sf"/>
</dbReference>
<dbReference type="GO" id="GO:0005737">
    <property type="term" value="C:cytoplasm"/>
    <property type="evidence" value="ECO:0007669"/>
    <property type="project" value="TreeGrafter"/>
</dbReference>
<evidence type="ECO:0000313" key="8">
    <source>
        <dbReference type="Proteomes" id="UP000827092"/>
    </source>
</evidence>
<dbReference type="EMBL" id="JAFNEN010000076">
    <property type="protein sequence ID" value="KAG8195891.1"/>
    <property type="molecule type" value="Genomic_DNA"/>
</dbReference>
<keyword evidence="8" id="KW-1185">Reference proteome</keyword>
<evidence type="ECO:0000256" key="3">
    <source>
        <dbReference type="ARBA" id="ARBA00022741"/>
    </source>
</evidence>
<dbReference type="PANTHER" id="PTHR12400">
    <property type="entry name" value="INOSITOL POLYPHOSPHATE KINASE"/>
    <property type="match status" value="1"/>
</dbReference>
<sequence>MCKSSDCSMKIFDSGDLEIALKQWNDLKMKFSCTSRELAAKKADSQAAELTNILRPKTAEPPSPVEIGANKKLHSRSRVHQFARNAFGSAKAGVSANKNNGVVDDAAPAQNAATDHLTLLQLLALNALDLTAPASNVLLKNRLNNWVQLSGHEGSFAPAGPGTIWKKSSPDRIEIDAYEKLMKDTLASMVPHFYKDVEYNNEYFIEMQDLLYNFKNPAVMDIKMGTRTFLETEVENTKARSDLYEKMIKVDPCAPTQEELETKAITKRRYMQFRENLSSSAELGFRIEGFKVHGEEPTKDLKMLKSKDEVCKTMRQFLNGSEKVRQQLVTRLQNLRTKLEKSPFFRQHEVIGSSILIIHDGKRAGAWMIDFAKTTPLPEGISIDHRSQWSHGNHEDGYLTGLENLIAVLKESGKCKTKSNAC</sequence>
<protein>
    <recommendedName>
        <fullName evidence="6">Kinase</fullName>
        <ecNumber evidence="6">2.7.-.-</ecNumber>
    </recommendedName>
</protein>
<dbReference type="SUPFAM" id="SSF56104">
    <property type="entry name" value="SAICAR synthase-like"/>
    <property type="match status" value="1"/>
</dbReference>
<dbReference type="FunFam" id="3.30.470.160:FF:000001">
    <property type="entry name" value="Kinase"/>
    <property type="match status" value="1"/>
</dbReference>
<dbReference type="GO" id="GO:0005524">
    <property type="term" value="F:ATP binding"/>
    <property type="evidence" value="ECO:0007669"/>
    <property type="project" value="UniProtKB-KW"/>
</dbReference>
<dbReference type="GO" id="GO:0032958">
    <property type="term" value="P:inositol phosphate biosynthetic process"/>
    <property type="evidence" value="ECO:0007669"/>
    <property type="project" value="InterPro"/>
</dbReference>
<evidence type="ECO:0000256" key="4">
    <source>
        <dbReference type="ARBA" id="ARBA00022777"/>
    </source>
</evidence>
<reference evidence="7 8" key="1">
    <citation type="journal article" date="2022" name="Nat. Ecol. Evol.">
        <title>A masculinizing supergene underlies an exaggerated male reproductive morph in a spider.</title>
        <authorList>
            <person name="Hendrickx F."/>
            <person name="De Corte Z."/>
            <person name="Sonet G."/>
            <person name="Van Belleghem S.M."/>
            <person name="Kostlbacher S."/>
            <person name="Vangestel C."/>
        </authorList>
    </citation>
    <scope>NUCLEOTIDE SEQUENCE [LARGE SCALE GENOMIC DNA]</scope>
    <source>
        <strain evidence="7">W744_W776</strain>
    </source>
</reference>
<dbReference type="Pfam" id="PF03770">
    <property type="entry name" value="IPK"/>
    <property type="match status" value="1"/>
</dbReference>
<evidence type="ECO:0000256" key="5">
    <source>
        <dbReference type="ARBA" id="ARBA00022840"/>
    </source>
</evidence>
<dbReference type="GO" id="GO:0000828">
    <property type="term" value="F:inositol hexakisphosphate kinase activity"/>
    <property type="evidence" value="ECO:0007669"/>
    <property type="project" value="TreeGrafter"/>
</dbReference>
<comment type="caution">
    <text evidence="7">The sequence shown here is derived from an EMBL/GenBank/DDBJ whole genome shotgun (WGS) entry which is preliminary data.</text>
</comment>
<dbReference type="EC" id="2.7.-.-" evidence="6"/>
<keyword evidence="2 6" id="KW-0808">Transferase</keyword>
<organism evidence="7 8">
    <name type="scientific">Oedothorax gibbosus</name>
    <dbReference type="NCBI Taxonomy" id="931172"/>
    <lineage>
        <taxon>Eukaryota</taxon>
        <taxon>Metazoa</taxon>
        <taxon>Ecdysozoa</taxon>
        <taxon>Arthropoda</taxon>
        <taxon>Chelicerata</taxon>
        <taxon>Arachnida</taxon>
        <taxon>Araneae</taxon>
        <taxon>Araneomorphae</taxon>
        <taxon>Entelegynae</taxon>
        <taxon>Araneoidea</taxon>
        <taxon>Linyphiidae</taxon>
        <taxon>Erigoninae</taxon>
        <taxon>Oedothorax</taxon>
    </lineage>
</organism>
<evidence type="ECO:0000256" key="6">
    <source>
        <dbReference type="RuleBase" id="RU363090"/>
    </source>
</evidence>
<keyword evidence="3" id="KW-0547">Nucleotide-binding</keyword>
<dbReference type="GO" id="GO:0046854">
    <property type="term" value="P:phosphatidylinositol phosphate biosynthetic process"/>
    <property type="evidence" value="ECO:0007669"/>
    <property type="project" value="TreeGrafter"/>
</dbReference>
<keyword evidence="5" id="KW-0067">ATP-binding</keyword>
<accession>A0AAV6VIB5</accession>
<evidence type="ECO:0000256" key="2">
    <source>
        <dbReference type="ARBA" id="ARBA00022679"/>
    </source>
</evidence>
<dbReference type="GO" id="GO:0005634">
    <property type="term" value="C:nucleus"/>
    <property type="evidence" value="ECO:0007669"/>
    <property type="project" value="TreeGrafter"/>
</dbReference>
<evidence type="ECO:0000313" key="7">
    <source>
        <dbReference type="EMBL" id="KAG8195891.1"/>
    </source>
</evidence>
<proteinExistence type="inferred from homology"/>
<dbReference type="PANTHER" id="PTHR12400:SF26">
    <property type="entry name" value="KINASE"/>
    <property type="match status" value="1"/>
</dbReference>
<dbReference type="Gene3D" id="3.30.470.160">
    <property type="entry name" value="Inositol polyphosphate kinase"/>
    <property type="match status" value="1"/>
</dbReference>
<dbReference type="InterPro" id="IPR005522">
    <property type="entry name" value="IPK"/>
</dbReference>
<dbReference type="Proteomes" id="UP000827092">
    <property type="component" value="Unassembled WGS sequence"/>
</dbReference>
<comment type="similarity">
    <text evidence="1 6">Belongs to the inositol phosphokinase (IPK) family.</text>
</comment>
<name>A0AAV6VIB5_9ARAC</name>
<keyword evidence="4 6" id="KW-0418">Kinase</keyword>
<gene>
    <name evidence="7" type="ORF">JTE90_001127</name>
</gene>